<dbReference type="SUPFAM" id="SSF88946">
    <property type="entry name" value="Sigma2 domain of RNA polymerase sigma factors"/>
    <property type="match status" value="1"/>
</dbReference>
<dbReference type="PANTHER" id="PTHR30385">
    <property type="entry name" value="SIGMA FACTOR F FLAGELLAR"/>
    <property type="match status" value="1"/>
</dbReference>
<dbReference type="Pfam" id="PF04545">
    <property type="entry name" value="Sigma70_r4"/>
    <property type="match status" value="1"/>
</dbReference>
<evidence type="ECO:0000256" key="2">
    <source>
        <dbReference type="ARBA" id="ARBA00023082"/>
    </source>
</evidence>
<feature type="domain" description="RNA polymerase sigma-70 region 4" evidence="6">
    <location>
        <begin position="210"/>
        <end position="255"/>
    </location>
</feature>
<dbReference type="CDD" id="cd06171">
    <property type="entry name" value="Sigma70_r4"/>
    <property type="match status" value="1"/>
</dbReference>
<evidence type="ECO:0000256" key="4">
    <source>
        <dbReference type="ARBA" id="ARBA00023163"/>
    </source>
</evidence>
<organism evidence="7 8">
    <name type="scientific">Solicola gregarius</name>
    <dbReference type="NCBI Taxonomy" id="2908642"/>
    <lineage>
        <taxon>Bacteria</taxon>
        <taxon>Bacillati</taxon>
        <taxon>Actinomycetota</taxon>
        <taxon>Actinomycetes</taxon>
        <taxon>Propionibacteriales</taxon>
        <taxon>Nocardioidaceae</taxon>
        <taxon>Solicola</taxon>
    </lineage>
</organism>
<reference evidence="7" key="1">
    <citation type="submission" date="2022-01" db="EMBL/GenBank/DDBJ databases">
        <title>Nocardioidaceae gen. sp. A5X3R13.</title>
        <authorList>
            <person name="Lopez Marin M.A."/>
            <person name="Uhlik O."/>
        </authorList>
    </citation>
    <scope>NUCLEOTIDE SEQUENCE</scope>
    <source>
        <strain evidence="7">A5X3R13</strain>
    </source>
</reference>
<dbReference type="InterPro" id="IPR014284">
    <property type="entry name" value="RNA_pol_sigma-70_dom"/>
</dbReference>
<proteinExistence type="predicted"/>
<name>A0AA46TLB4_9ACTN</name>
<keyword evidence="8" id="KW-1185">Reference proteome</keyword>
<sequence length="277" mass="31141">MTADLSTTHHTAPRAGRRQLTAELFATLAVTTDDDERCRIRERVTTVNMSIARSIARRFRDRGEPAGDLEQVAYVGLVKAVNGFDEHRHTDFLTYAVPTISGELKRHFRDHCWFVRPPRRIQELQKRISLTHESLGRQLDHRPSTAEVADRLQVDSSVIEEALATGCFAPASLDRLVGAAESIPGAEIAEYDRGYLETEVLVLLAPYVRALPRRQRELLGMRYFRDWTQDRIAGELGMSQVQVSRLIGRALAGLRRQLDPDASACPPSRDAGTRTMP</sequence>
<evidence type="ECO:0000313" key="8">
    <source>
        <dbReference type="Proteomes" id="UP001164390"/>
    </source>
</evidence>
<evidence type="ECO:0000259" key="5">
    <source>
        <dbReference type="Pfam" id="PF04542"/>
    </source>
</evidence>
<dbReference type="Gene3D" id="1.20.120.1810">
    <property type="match status" value="1"/>
</dbReference>
<dbReference type="InterPro" id="IPR007630">
    <property type="entry name" value="RNA_pol_sigma70_r4"/>
</dbReference>
<protein>
    <submittedName>
        <fullName evidence="7">Sigma-70 family RNA polymerase sigma factor</fullName>
    </submittedName>
</protein>
<keyword evidence="3" id="KW-0238">DNA-binding</keyword>
<keyword evidence="4" id="KW-0804">Transcription</keyword>
<evidence type="ECO:0000256" key="1">
    <source>
        <dbReference type="ARBA" id="ARBA00023015"/>
    </source>
</evidence>
<dbReference type="InterPro" id="IPR013325">
    <property type="entry name" value="RNA_pol_sigma_r2"/>
</dbReference>
<dbReference type="RefSeq" id="WP_271636360.1">
    <property type="nucleotide sequence ID" value="NZ_CP094970.1"/>
</dbReference>
<accession>A0AA46TLB4</accession>
<dbReference type="InterPro" id="IPR013324">
    <property type="entry name" value="RNA_pol_sigma_r3/r4-like"/>
</dbReference>
<dbReference type="Proteomes" id="UP001164390">
    <property type="component" value="Chromosome"/>
</dbReference>
<dbReference type="NCBIfam" id="TIGR02937">
    <property type="entry name" value="sigma70-ECF"/>
    <property type="match status" value="1"/>
</dbReference>
<dbReference type="Gene3D" id="1.10.10.10">
    <property type="entry name" value="Winged helix-like DNA-binding domain superfamily/Winged helix DNA-binding domain"/>
    <property type="match status" value="2"/>
</dbReference>
<feature type="domain" description="RNA polymerase sigma-70 region 2" evidence="5">
    <location>
        <begin position="52"/>
        <end position="111"/>
    </location>
</feature>
<dbReference type="InterPro" id="IPR036388">
    <property type="entry name" value="WH-like_DNA-bd_sf"/>
</dbReference>
<evidence type="ECO:0000256" key="3">
    <source>
        <dbReference type="ARBA" id="ARBA00023125"/>
    </source>
</evidence>
<dbReference type="GO" id="GO:0003677">
    <property type="term" value="F:DNA binding"/>
    <property type="evidence" value="ECO:0007669"/>
    <property type="project" value="UniProtKB-KW"/>
</dbReference>
<dbReference type="InterPro" id="IPR007627">
    <property type="entry name" value="RNA_pol_sigma70_r2"/>
</dbReference>
<keyword evidence="2" id="KW-0731">Sigma factor</keyword>
<dbReference type="KEGG" id="sgrg:L0C25_10055"/>
<evidence type="ECO:0000313" key="7">
    <source>
        <dbReference type="EMBL" id="UYM07386.1"/>
    </source>
</evidence>
<dbReference type="GO" id="GO:0006352">
    <property type="term" value="P:DNA-templated transcription initiation"/>
    <property type="evidence" value="ECO:0007669"/>
    <property type="project" value="InterPro"/>
</dbReference>
<dbReference type="PANTHER" id="PTHR30385:SF4">
    <property type="entry name" value="RNA POLYMERASE SIGMA-E FACTOR"/>
    <property type="match status" value="1"/>
</dbReference>
<keyword evidence="1" id="KW-0805">Transcription regulation</keyword>
<dbReference type="EMBL" id="CP094970">
    <property type="protein sequence ID" value="UYM07386.1"/>
    <property type="molecule type" value="Genomic_DNA"/>
</dbReference>
<evidence type="ECO:0000259" key="6">
    <source>
        <dbReference type="Pfam" id="PF04545"/>
    </source>
</evidence>
<dbReference type="SUPFAM" id="SSF88659">
    <property type="entry name" value="Sigma3 and sigma4 domains of RNA polymerase sigma factors"/>
    <property type="match status" value="2"/>
</dbReference>
<dbReference type="GO" id="GO:0016987">
    <property type="term" value="F:sigma factor activity"/>
    <property type="evidence" value="ECO:0007669"/>
    <property type="project" value="UniProtKB-KW"/>
</dbReference>
<gene>
    <name evidence="7" type="ORF">L0C25_10055</name>
</gene>
<dbReference type="Pfam" id="PF04542">
    <property type="entry name" value="Sigma70_r2"/>
    <property type="match status" value="1"/>
</dbReference>
<dbReference type="AlphaFoldDB" id="A0AA46TLB4"/>